<accession>H2CGZ3</accession>
<protein>
    <recommendedName>
        <fullName evidence="1">ATPase AAA-type core domain-containing protein</fullName>
    </recommendedName>
</protein>
<feature type="domain" description="ATPase AAA-type core" evidence="1">
    <location>
        <begin position="24"/>
        <end position="280"/>
    </location>
</feature>
<keyword evidence="3" id="KW-1185">Reference proteome</keyword>
<reference evidence="2 3" key="1">
    <citation type="submission" date="2011-10" db="EMBL/GenBank/DDBJ databases">
        <title>The Improved High-Quality Draft genome of Leptonema illini DSM 21528.</title>
        <authorList>
            <consortium name="US DOE Joint Genome Institute (JGI-PGF)"/>
            <person name="Lucas S."/>
            <person name="Copeland A."/>
            <person name="Lapidus A."/>
            <person name="Glavina del Rio T."/>
            <person name="Dalin E."/>
            <person name="Tice H."/>
            <person name="Bruce D."/>
            <person name="Goodwin L."/>
            <person name="Pitluck S."/>
            <person name="Peters L."/>
            <person name="Mikhailova N."/>
            <person name="Held B."/>
            <person name="Kyrpides N."/>
            <person name="Mavromatis K."/>
            <person name="Ivanova N."/>
            <person name="Markowitz V."/>
            <person name="Cheng J.-F."/>
            <person name="Hugenholtz P."/>
            <person name="Woyke T."/>
            <person name="Wu D."/>
            <person name="Gronow S."/>
            <person name="Wellnitz S."/>
            <person name="Brambilla E.-M."/>
            <person name="Klenk H.-P."/>
            <person name="Eisen J.A."/>
        </authorList>
    </citation>
    <scope>NUCLEOTIDE SEQUENCE [LARGE SCALE GENOMIC DNA]</scope>
    <source>
        <strain evidence="2 3">DSM 21528</strain>
    </source>
</reference>
<dbReference type="Pfam" id="PF13304">
    <property type="entry name" value="AAA_21"/>
    <property type="match status" value="1"/>
</dbReference>
<proteinExistence type="predicted"/>
<dbReference type="AlphaFoldDB" id="H2CGZ3"/>
<evidence type="ECO:0000313" key="3">
    <source>
        <dbReference type="Proteomes" id="UP000005737"/>
    </source>
</evidence>
<evidence type="ECO:0000259" key="1">
    <source>
        <dbReference type="Pfam" id="PF13304"/>
    </source>
</evidence>
<dbReference type="InterPro" id="IPR051396">
    <property type="entry name" value="Bact_Antivir_Def_Nuclease"/>
</dbReference>
<name>H2CGZ3_9LEPT</name>
<dbReference type="EMBL" id="JH597773">
    <property type="protein sequence ID" value="EHQ05835.1"/>
    <property type="molecule type" value="Genomic_DNA"/>
</dbReference>
<dbReference type="GO" id="GO:0005524">
    <property type="term" value="F:ATP binding"/>
    <property type="evidence" value="ECO:0007669"/>
    <property type="project" value="InterPro"/>
</dbReference>
<dbReference type="GO" id="GO:0016887">
    <property type="term" value="F:ATP hydrolysis activity"/>
    <property type="evidence" value="ECO:0007669"/>
    <property type="project" value="InterPro"/>
</dbReference>
<evidence type="ECO:0000313" key="2">
    <source>
        <dbReference type="EMBL" id="EHQ05835.1"/>
    </source>
</evidence>
<dbReference type="InterPro" id="IPR027417">
    <property type="entry name" value="P-loop_NTPase"/>
</dbReference>
<dbReference type="Proteomes" id="UP000005737">
    <property type="component" value="Unassembled WGS sequence"/>
</dbReference>
<sequence length="336" mass="38103">MLSKVQIKDFGPMDSILWENLSGINLVIGNNASGKTYLLKILYALVKSIELTGRGDSQTRIDTNISEKLYWTFQVPKLSDLIKKGSNGTEIRMDDHDAHELKVQFGASTEKQISNVSSTFQPTQTNSIFLPAKEVLSLFKIIKKSREVDQVFGFDDTYLDLVRALEIATQQGKNYTEFAESRRLLADIINGRVSLESNEWIYKQANLKYPIQAVAEGIKKVSILDTLLGNRYLTPSSIVFIDEPESALHPEALTKFMDIVYLLSNTGIQFFIATHSYFVLKKLMLLAKKHKASVPLLSFHKTDGVRYEDLMHGLPENPIVQESIRLYEEEVELSFQ</sequence>
<dbReference type="PANTHER" id="PTHR43581">
    <property type="entry name" value="ATP/GTP PHOSPHATASE"/>
    <property type="match status" value="1"/>
</dbReference>
<dbReference type="RefSeq" id="WP_002770831.1">
    <property type="nucleotide sequence ID" value="NZ_JH597773.1"/>
</dbReference>
<dbReference type="STRING" id="183.GCA_002009735_03441"/>
<dbReference type="PANTHER" id="PTHR43581:SF4">
    <property type="entry name" value="ATP_GTP PHOSPHATASE"/>
    <property type="match status" value="1"/>
</dbReference>
<dbReference type="InterPro" id="IPR003959">
    <property type="entry name" value="ATPase_AAA_core"/>
</dbReference>
<dbReference type="Gene3D" id="3.40.50.300">
    <property type="entry name" value="P-loop containing nucleotide triphosphate hydrolases"/>
    <property type="match status" value="1"/>
</dbReference>
<gene>
    <name evidence="2" type="ORF">Lepil_1140</name>
</gene>
<organism evidence="2 3">
    <name type="scientific">Leptonema illini DSM 21528</name>
    <dbReference type="NCBI Taxonomy" id="929563"/>
    <lineage>
        <taxon>Bacteria</taxon>
        <taxon>Pseudomonadati</taxon>
        <taxon>Spirochaetota</taxon>
        <taxon>Spirochaetia</taxon>
        <taxon>Leptospirales</taxon>
        <taxon>Leptospiraceae</taxon>
        <taxon>Leptonema</taxon>
    </lineage>
</organism>
<dbReference type="SUPFAM" id="SSF52540">
    <property type="entry name" value="P-loop containing nucleoside triphosphate hydrolases"/>
    <property type="match status" value="1"/>
</dbReference>
<dbReference type="HOGENOM" id="CLU_045089_1_0_12"/>